<dbReference type="EMBL" id="LCKS01000015">
    <property type="protein sequence ID" value="KKU02219.1"/>
    <property type="molecule type" value="Genomic_DNA"/>
</dbReference>
<evidence type="ECO:0000313" key="2">
    <source>
        <dbReference type="Proteomes" id="UP000034264"/>
    </source>
</evidence>
<reference evidence="1 2" key="1">
    <citation type="journal article" date="2015" name="Nature">
        <title>rRNA introns, odd ribosomes, and small enigmatic genomes across a large radiation of phyla.</title>
        <authorList>
            <person name="Brown C.T."/>
            <person name="Hug L.A."/>
            <person name="Thomas B.C."/>
            <person name="Sharon I."/>
            <person name="Castelle C.J."/>
            <person name="Singh A."/>
            <person name="Wilkins M.J."/>
            <person name="Williams K.H."/>
            <person name="Banfield J.F."/>
        </authorList>
    </citation>
    <scope>NUCLEOTIDE SEQUENCE [LARGE SCALE GENOMIC DNA]</scope>
</reference>
<evidence type="ECO:0000313" key="1">
    <source>
        <dbReference type="EMBL" id="KKU02219.1"/>
    </source>
</evidence>
<comment type="caution">
    <text evidence="1">The sequence shown here is derived from an EMBL/GenBank/DDBJ whole genome shotgun (WGS) entry which is preliminary data.</text>
</comment>
<dbReference type="AlphaFoldDB" id="A0A0G1M265"/>
<dbReference type="PROSITE" id="PS51318">
    <property type="entry name" value="TAT"/>
    <property type="match status" value="1"/>
</dbReference>
<organism evidence="1 2">
    <name type="scientific">Candidatus Amesbacteria bacterium GW2011_GWC2_45_19</name>
    <dbReference type="NCBI Taxonomy" id="1618366"/>
    <lineage>
        <taxon>Bacteria</taxon>
        <taxon>Candidatus Amesiibacteriota</taxon>
    </lineage>
</organism>
<dbReference type="Proteomes" id="UP000034264">
    <property type="component" value="Unassembled WGS sequence"/>
</dbReference>
<dbReference type="InterPro" id="IPR006311">
    <property type="entry name" value="TAT_signal"/>
</dbReference>
<accession>A0A0G1M265</accession>
<dbReference type="InterPro" id="IPR019546">
    <property type="entry name" value="TAT_signal_bac_arc"/>
</dbReference>
<proteinExistence type="predicted"/>
<sequence length="308" mass="33290">MTDILNTHISRRQFLGAGVAAGLAALAAVFDPDQVWANRVDSIPSHPEMLPPVAATETPPVVIEVGEVRMQGIPKEVNPEVVDSAKGDFINKTGVAPHIFADPGGLLVGPDFGYTGTGNPWSASPEGWKTMYEANGGIQPFSPVTQEVVRWSGEAYQNLPEGGFGIYTGGQMTVTIGDAVIEMPPQGPGHIYMFAARGLYPDGKQDTDHNTTVQITDYRPGHLQLLMYQSRQKTGLAFISEDQFLQMVATAHTMGTNCGAEGCSKLTLVAYDSNTGAMEILSHSQGRSLDVAKAKENWRVFFSNWRTF</sequence>
<protein>
    <recommendedName>
        <fullName evidence="3">Twin-arginine translocation signal domain-containing protein</fullName>
    </recommendedName>
</protein>
<name>A0A0G1M265_9BACT</name>
<gene>
    <name evidence="1" type="ORF">UX05_C0015G0030</name>
</gene>
<evidence type="ECO:0008006" key="3">
    <source>
        <dbReference type="Google" id="ProtNLM"/>
    </source>
</evidence>
<dbReference type="NCBIfam" id="TIGR01409">
    <property type="entry name" value="TAT_signal_seq"/>
    <property type="match status" value="1"/>
</dbReference>